<dbReference type="AlphaFoldDB" id="A0A200QAL2"/>
<evidence type="ECO:0000259" key="2">
    <source>
        <dbReference type="Pfam" id="PF03732"/>
    </source>
</evidence>
<reference evidence="3 4" key="1">
    <citation type="journal article" date="2017" name="Mol. Plant">
        <title>The Genome of Medicinal Plant Macleaya cordata Provides New Insights into Benzylisoquinoline Alkaloids Metabolism.</title>
        <authorList>
            <person name="Liu X."/>
            <person name="Liu Y."/>
            <person name="Huang P."/>
            <person name="Ma Y."/>
            <person name="Qing Z."/>
            <person name="Tang Q."/>
            <person name="Cao H."/>
            <person name="Cheng P."/>
            <person name="Zheng Y."/>
            <person name="Yuan Z."/>
            <person name="Zhou Y."/>
            <person name="Liu J."/>
            <person name="Tang Z."/>
            <person name="Zhuo Y."/>
            <person name="Zhang Y."/>
            <person name="Yu L."/>
            <person name="Huang J."/>
            <person name="Yang P."/>
            <person name="Peng Q."/>
            <person name="Zhang J."/>
            <person name="Jiang W."/>
            <person name="Zhang Z."/>
            <person name="Lin K."/>
            <person name="Ro D.K."/>
            <person name="Chen X."/>
            <person name="Xiong X."/>
            <person name="Shang Y."/>
            <person name="Huang S."/>
            <person name="Zeng J."/>
        </authorList>
    </citation>
    <scope>NUCLEOTIDE SEQUENCE [LARGE SCALE GENOMIC DNA]</scope>
    <source>
        <strain evidence="4">cv. BLH2017</strain>
        <tissue evidence="3">Root</tissue>
    </source>
</reference>
<organism evidence="3 4">
    <name type="scientific">Macleaya cordata</name>
    <name type="common">Five-seeded plume-poppy</name>
    <name type="synonym">Bocconia cordata</name>
    <dbReference type="NCBI Taxonomy" id="56857"/>
    <lineage>
        <taxon>Eukaryota</taxon>
        <taxon>Viridiplantae</taxon>
        <taxon>Streptophyta</taxon>
        <taxon>Embryophyta</taxon>
        <taxon>Tracheophyta</taxon>
        <taxon>Spermatophyta</taxon>
        <taxon>Magnoliopsida</taxon>
        <taxon>Ranunculales</taxon>
        <taxon>Papaveraceae</taxon>
        <taxon>Papaveroideae</taxon>
        <taxon>Macleaya</taxon>
    </lineage>
</organism>
<dbReference type="Proteomes" id="UP000195402">
    <property type="component" value="Unassembled WGS sequence"/>
</dbReference>
<protein>
    <recommendedName>
        <fullName evidence="2">Retrotransposon gag domain-containing protein</fullName>
    </recommendedName>
</protein>
<feature type="domain" description="Retrotransposon gag" evidence="2">
    <location>
        <begin position="130"/>
        <end position="198"/>
    </location>
</feature>
<dbReference type="InterPro" id="IPR005162">
    <property type="entry name" value="Retrotrans_gag_dom"/>
</dbReference>
<gene>
    <name evidence="3" type="ORF">BVC80_8235g2</name>
</gene>
<evidence type="ECO:0000256" key="1">
    <source>
        <dbReference type="SAM" id="MobiDB-lite"/>
    </source>
</evidence>
<dbReference type="EMBL" id="MVGT01002488">
    <property type="protein sequence ID" value="OVA07486.1"/>
    <property type="molecule type" value="Genomic_DNA"/>
</dbReference>
<feature type="compositionally biased region" description="Acidic residues" evidence="1">
    <location>
        <begin position="12"/>
        <end position="22"/>
    </location>
</feature>
<dbReference type="OrthoDB" id="2272416at2759"/>
<proteinExistence type="predicted"/>
<sequence>MARGNSKRNVEELYDALIEMEGETSQQPQQENEEPRNRTQHVEEQLKQVVGILHGMAANMQNNQQRQNQTTHPAAVVPEDRPTSILKEFQRLNPTEFVGTEDPLDAERWFMGIRKKLITIGAAEEHWVRIVTFMLKGEADLWWDNIRETHDVTSMTWVEFKALFFKQYFPETDREQKSIEFAKLIQGDMSVTQYEKKF</sequence>
<keyword evidence="4" id="KW-1185">Reference proteome</keyword>
<dbReference type="OMA" id="MSNERIN"/>
<comment type="caution">
    <text evidence="3">The sequence shown here is derived from an EMBL/GenBank/DDBJ whole genome shotgun (WGS) entry which is preliminary data.</text>
</comment>
<evidence type="ECO:0000313" key="3">
    <source>
        <dbReference type="EMBL" id="OVA07486.1"/>
    </source>
</evidence>
<dbReference type="InParanoid" id="A0A200QAL2"/>
<dbReference type="Pfam" id="PF03732">
    <property type="entry name" value="Retrotrans_gag"/>
    <property type="match status" value="1"/>
</dbReference>
<name>A0A200QAL2_MACCD</name>
<evidence type="ECO:0000313" key="4">
    <source>
        <dbReference type="Proteomes" id="UP000195402"/>
    </source>
</evidence>
<feature type="region of interest" description="Disordered" evidence="1">
    <location>
        <begin position="1"/>
        <end position="41"/>
    </location>
</feature>
<accession>A0A200QAL2</accession>